<dbReference type="EMBL" id="FZOQ01000006">
    <property type="protein sequence ID" value="SNS42011.1"/>
    <property type="molecule type" value="Genomic_DNA"/>
</dbReference>
<dbReference type="InterPro" id="IPR008969">
    <property type="entry name" value="CarboxyPept-like_regulatory"/>
</dbReference>
<evidence type="ECO:0000313" key="1">
    <source>
        <dbReference type="EMBL" id="SNS42011.1"/>
    </source>
</evidence>
<dbReference type="InterPro" id="IPR043741">
    <property type="entry name" value="DUF5686"/>
</dbReference>
<reference evidence="2" key="1">
    <citation type="submission" date="2017-06" db="EMBL/GenBank/DDBJ databases">
        <authorList>
            <person name="Varghese N."/>
            <person name="Submissions S."/>
        </authorList>
    </citation>
    <scope>NUCLEOTIDE SEQUENCE [LARGE SCALE GENOMIC DNA]</scope>
    <source>
        <strain evidence="2">NKM1</strain>
    </source>
</reference>
<dbReference type="AlphaFoldDB" id="A0A239EC17"/>
<dbReference type="SUPFAM" id="SSF49464">
    <property type="entry name" value="Carboxypeptidase regulatory domain-like"/>
    <property type="match status" value="1"/>
</dbReference>
<dbReference type="OrthoDB" id="983143at2"/>
<organism evidence="1 2">
    <name type="scientific">Pontibacter ummariensis</name>
    <dbReference type="NCBI Taxonomy" id="1610492"/>
    <lineage>
        <taxon>Bacteria</taxon>
        <taxon>Pseudomonadati</taxon>
        <taxon>Bacteroidota</taxon>
        <taxon>Cytophagia</taxon>
        <taxon>Cytophagales</taxon>
        <taxon>Hymenobacteraceae</taxon>
        <taxon>Pontibacter</taxon>
    </lineage>
</organism>
<proteinExistence type="predicted"/>
<gene>
    <name evidence="1" type="ORF">SAMN06296052_10691</name>
</gene>
<sequence>MANCRRQLKQANTNWKVLKLSCKGLPKSVLFGEGQVLEPLRRTCLEFGKTFYLCAPFHNIALRKYLTILLCLLVASATQAQIRITGQVTDAVTGEALPFVGIFVKNTSVGTSTDENGAYNIRLSAAPDSLTASFVGYLSQTLPVKKGVAVQVIDFKLGTNAQKLQEVVIRPGENPAWPVMRRVMDNKNANDKRKLTAYQYEAYTKMQFDVDNVGQQKGKGVLGKAITSLVDSQMYLAGEDGRKVLPFFISESLSDFYYMRDPKRSKENIKATKVTGIGLQDGTLVSQVIGSSYQDYNFYQNWVSVLQKNFVSPIADGWKGYYHYELEDSTFVGEDWCYELSFKQKRPQDLAFNGRMWITADSYALRKIDVTVSKSANINFVESIALQQELLPVGESAWMPSKTDVRIKIVGLTPKRPGILAKVHTSYKDVTVNQPQQSDFFDKPVELMAGAGKQTDTFWEERRHDTLSVADQQVYATINAIRETPKVQRFTNMAMVLGTGYKSLGSVSWGPWPYTYANNNVEGHRFQVGGKTNINFSDKLELRGYAAYGTEDRETKYSVGGRYILSRKRWSEVGLKYQEDLQQVGLMSEKLEASPFFMGFSRFGELRRPIMVREMSLYLQRDLLRGVTERVGLRTRHFDPQYDFAYYAEGVGQPEKVASSFTATELSFMTRFANNEVFVENDNERISLGSGSWPVMNLKYTLGLNNTLGATVNYQRVDLGVEQEFVMGRLGNALYRLEAGKIFSPVPYPLLEVHTGNETPFYYEATYNLMDYFEFASDTYASLHYEQYFEGLLFNRLPLIKKLKWRVLASGNILYGSLSQSNLDLMPEVTPSGAPQETFKALGNTPYVEVGYGIENIFKVLRVDAFHRLTYLDEGARKFGLKASVQFKL</sequence>
<dbReference type="Pfam" id="PF18939">
    <property type="entry name" value="DUF5686"/>
    <property type="match status" value="2"/>
</dbReference>
<protein>
    <submittedName>
        <fullName evidence="1">CarboxypepD_reg-like domain-containing protein</fullName>
    </submittedName>
</protein>
<dbReference type="Gene3D" id="2.60.40.1120">
    <property type="entry name" value="Carboxypeptidase-like, regulatory domain"/>
    <property type="match status" value="1"/>
</dbReference>
<evidence type="ECO:0000313" key="2">
    <source>
        <dbReference type="Proteomes" id="UP000198432"/>
    </source>
</evidence>
<keyword evidence="2" id="KW-1185">Reference proteome</keyword>
<name>A0A239EC17_9BACT</name>
<dbReference type="Proteomes" id="UP000198432">
    <property type="component" value="Unassembled WGS sequence"/>
</dbReference>
<accession>A0A239EC17</accession>
<dbReference type="Pfam" id="PF13715">
    <property type="entry name" value="CarbopepD_reg_2"/>
    <property type="match status" value="1"/>
</dbReference>